<keyword evidence="10" id="KW-0206">Cytoskeleton</keyword>
<evidence type="ECO:0000256" key="3">
    <source>
        <dbReference type="ARBA" id="ARBA00022553"/>
    </source>
</evidence>
<dbReference type="GO" id="GO:0007283">
    <property type="term" value="P:spermatogenesis"/>
    <property type="evidence" value="ECO:0007669"/>
    <property type="project" value="UniProtKB-KW"/>
</dbReference>
<dbReference type="PANTHER" id="PTHR15614">
    <property type="entry name" value="INTRAFLAGELLAR TRANSPORT PROTEIN 81 HOMOLOG"/>
    <property type="match status" value="1"/>
</dbReference>
<organism evidence="18 19">
    <name type="scientific">Tigriopus californicus</name>
    <name type="common">Marine copepod</name>
    <dbReference type="NCBI Taxonomy" id="6832"/>
    <lineage>
        <taxon>Eukaryota</taxon>
        <taxon>Metazoa</taxon>
        <taxon>Ecdysozoa</taxon>
        <taxon>Arthropoda</taxon>
        <taxon>Crustacea</taxon>
        <taxon>Multicrustacea</taxon>
        <taxon>Hexanauplia</taxon>
        <taxon>Copepoda</taxon>
        <taxon>Harpacticoida</taxon>
        <taxon>Harpacticidae</taxon>
        <taxon>Tigriopus</taxon>
    </lineage>
</organism>
<keyword evidence="4" id="KW-0221">Differentiation</keyword>
<keyword evidence="7" id="KW-0007">Acetylation</keyword>
<dbReference type="GO" id="GO:0015631">
    <property type="term" value="F:tubulin binding"/>
    <property type="evidence" value="ECO:0007669"/>
    <property type="project" value="InterPro"/>
</dbReference>
<evidence type="ECO:0000313" key="19">
    <source>
        <dbReference type="Proteomes" id="UP000318571"/>
    </source>
</evidence>
<keyword evidence="2" id="KW-0963">Cytoplasm</keyword>
<keyword evidence="8 16" id="KW-0175">Coiled coil</keyword>
<feature type="coiled-coil region" evidence="16">
    <location>
        <begin position="597"/>
        <end position="624"/>
    </location>
</feature>
<gene>
    <name evidence="18" type="ORF">TCAL_13008</name>
</gene>
<accession>A0A553PDX5</accession>
<dbReference type="PANTHER" id="PTHR15614:SF2">
    <property type="entry name" value="INTRAFLAGELLAR TRANSPORT PROTEIN 81 HOMOLOG"/>
    <property type="match status" value="1"/>
</dbReference>
<dbReference type="AlphaFoldDB" id="A0A553PDX5"/>
<dbReference type="OMA" id="WILTHME"/>
<evidence type="ECO:0000256" key="7">
    <source>
        <dbReference type="ARBA" id="ARBA00022990"/>
    </source>
</evidence>
<keyword evidence="11" id="KW-0966">Cell projection</keyword>
<evidence type="ECO:0000256" key="11">
    <source>
        <dbReference type="ARBA" id="ARBA00023273"/>
    </source>
</evidence>
<keyword evidence="9" id="KW-0969">Cilium</keyword>
<evidence type="ECO:0000256" key="2">
    <source>
        <dbReference type="ARBA" id="ARBA00022490"/>
    </source>
</evidence>
<name>A0A553PDX5_TIGCA</name>
<evidence type="ECO:0000256" key="4">
    <source>
        <dbReference type="ARBA" id="ARBA00022782"/>
    </source>
</evidence>
<comment type="function">
    <text evidence="13">Component of the intraflagellar transport (IFT) complex B: together with IFT74, forms a tubulin-binding module that specifically mediates transport of tubulin within the cilium. Binds tubulin via its CH (calponin-homology)-like region. Required for ciliogenesis. Required for proper regulation of SHH signaling. Plays an important role during spermatogenesis by modulating the assembly and elongation of the sperm flagella.</text>
</comment>
<keyword evidence="6" id="KW-0744">Spermatogenesis</keyword>
<dbReference type="InterPro" id="IPR029600">
    <property type="entry name" value="IFT81"/>
</dbReference>
<evidence type="ECO:0000256" key="14">
    <source>
        <dbReference type="ARBA" id="ARBA00073058"/>
    </source>
</evidence>
<evidence type="ECO:0000256" key="16">
    <source>
        <dbReference type="SAM" id="Coils"/>
    </source>
</evidence>
<evidence type="ECO:0000313" key="18">
    <source>
        <dbReference type="EMBL" id="TRY75877.1"/>
    </source>
</evidence>
<evidence type="ECO:0000256" key="1">
    <source>
        <dbReference type="ARBA" id="ARBA00004120"/>
    </source>
</evidence>
<evidence type="ECO:0000256" key="5">
    <source>
        <dbReference type="ARBA" id="ARBA00022794"/>
    </source>
</evidence>
<keyword evidence="5" id="KW-0970">Cilium biogenesis/degradation</keyword>
<dbReference type="GO" id="GO:0036064">
    <property type="term" value="C:ciliary basal body"/>
    <property type="evidence" value="ECO:0007669"/>
    <property type="project" value="TreeGrafter"/>
</dbReference>
<keyword evidence="3" id="KW-0597">Phosphoprotein</keyword>
<dbReference type="Proteomes" id="UP000318571">
    <property type="component" value="Chromosome 2"/>
</dbReference>
<comment type="caution">
    <text evidence="18">The sequence shown here is derived from an EMBL/GenBank/DDBJ whole genome shotgun (WGS) entry which is preliminary data.</text>
</comment>
<evidence type="ECO:0000256" key="9">
    <source>
        <dbReference type="ARBA" id="ARBA00023069"/>
    </source>
</evidence>
<dbReference type="OrthoDB" id="276029at2759"/>
<feature type="domain" description="IFT81 calponin homology" evidence="17">
    <location>
        <begin position="65"/>
        <end position="187"/>
    </location>
</feature>
<keyword evidence="19" id="KW-1185">Reference proteome</keyword>
<dbReference type="GO" id="GO:0030992">
    <property type="term" value="C:intraciliary transport particle B"/>
    <property type="evidence" value="ECO:0007669"/>
    <property type="project" value="InterPro"/>
</dbReference>
<proteinExistence type="inferred from homology"/>
<dbReference type="Gene3D" id="1.10.418.70">
    <property type="entry name" value="Intraflagellar transport protein 81, N-terminal domain"/>
    <property type="match status" value="1"/>
</dbReference>
<protein>
    <recommendedName>
        <fullName evidence="14">Intraflagellar transport protein 81 homolog</fullName>
    </recommendedName>
    <alternativeName>
        <fullName evidence="15">Carnitine deficiency-associated protein expressed in ventricle 1</fullName>
    </alternativeName>
</protein>
<evidence type="ECO:0000256" key="13">
    <source>
        <dbReference type="ARBA" id="ARBA00055755"/>
    </source>
</evidence>
<dbReference type="EMBL" id="VCGU01000005">
    <property type="protein sequence ID" value="TRY75877.1"/>
    <property type="molecule type" value="Genomic_DNA"/>
</dbReference>
<dbReference type="GO" id="GO:0042073">
    <property type="term" value="P:intraciliary transport"/>
    <property type="evidence" value="ECO:0007669"/>
    <property type="project" value="InterPro"/>
</dbReference>
<comment type="similarity">
    <text evidence="12">Belongs to the IFT81 family.</text>
</comment>
<dbReference type="FunFam" id="1.10.418.70:FF:000001">
    <property type="entry name" value="Intraflagellar transport protein 81 homolog"/>
    <property type="match status" value="1"/>
</dbReference>
<feature type="coiled-coil region" evidence="16">
    <location>
        <begin position="229"/>
        <end position="314"/>
    </location>
</feature>
<evidence type="ECO:0000259" key="17">
    <source>
        <dbReference type="Pfam" id="PF18383"/>
    </source>
</evidence>
<evidence type="ECO:0000256" key="8">
    <source>
        <dbReference type="ARBA" id="ARBA00023054"/>
    </source>
</evidence>
<dbReference type="InterPro" id="IPR041146">
    <property type="entry name" value="IFT81_CH"/>
</dbReference>
<dbReference type="InterPro" id="IPR043016">
    <property type="entry name" value="IFT81_N_sf"/>
</dbReference>
<dbReference type="GO" id="GO:0030154">
    <property type="term" value="P:cell differentiation"/>
    <property type="evidence" value="ECO:0007669"/>
    <property type="project" value="UniProtKB-KW"/>
</dbReference>
<evidence type="ECO:0000256" key="12">
    <source>
        <dbReference type="ARBA" id="ARBA00043983"/>
    </source>
</evidence>
<sequence length="742" mass="84942">MLVTKTVTFSQSPTNMVLCKDIMSESPRLIPASILEFVPAFDLMVRNRYFLTSTQCKGKREKMGEVLKFIVETLNSTPYFKNLNLISFDSLAGEQYLQILSDVLSEIESKSPIDIREEDTEVTIVRILACLRMLKYKPPSHINAQVFREGLLLGSKAVIYPILDWLLRRQPELKTRAYLARFLIKVDIPGDYLADADVLEVSNQYDGLIEEFKLAHKEVETLKSSGYGTSELRRDIEEMENESEVVEKRIERIQRKLDGMPTLNTMLETAKSLRQQKERDQELQSQKEDQRNMIHHIDQRITRLESQLSNLKQSSTGATSDGLIQKLTEENNVNAYLVTQKLPKELSSKRNGNNAIDKVISQAALGKEDIAKIKSKIDAVSKELVDISNKRNVTNDPIEDKLTLFRQQAAIIGRKKSNTAEKLNDVRTETAALTSELTEMKDKMQSFSGETIVRGDDFKKYVSSLRSKSTVYKQRRAVFSELKAEYGILSRTFEILNTNKEYLAQMLEKVETEKGIQGFRHTQDTMEKLAVAKADLDDQKGQTLDDMSGLVQELTMKISERKAQLAPIIKELRPLRQQCQELQTTYDEKKMHYDTLLLQLESGMTRLENEVKKIQDEILRNEREVASTDIMHALNLQWLQRAENELKLYVARNAVGTDQPNKGWREEILKLISVQEKRGKMLKEEQMVMKESSSQVSRQIVLWSDMAKLFSCKLLVKDQQKNSGGADMGTITRDLGTETLVL</sequence>
<dbReference type="STRING" id="6832.A0A553PDX5"/>
<dbReference type="GO" id="GO:0060271">
    <property type="term" value="P:cilium assembly"/>
    <property type="evidence" value="ECO:0007669"/>
    <property type="project" value="InterPro"/>
</dbReference>
<reference evidence="18 19" key="1">
    <citation type="journal article" date="2018" name="Nat. Ecol. Evol.">
        <title>Genomic signatures of mitonuclear coevolution across populations of Tigriopus californicus.</title>
        <authorList>
            <person name="Barreto F.S."/>
            <person name="Watson E.T."/>
            <person name="Lima T.G."/>
            <person name="Willett C.S."/>
            <person name="Edmands S."/>
            <person name="Li W."/>
            <person name="Burton R.S."/>
        </authorList>
    </citation>
    <scope>NUCLEOTIDE SEQUENCE [LARGE SCALE GENOMIC DNA]</scope>
    <source>
        <strain evidence="18 19">San Diego</strain>
    </source>
</reference>
<comment type="subcellular location">
    <subcellularLocation>
        <location evidence="1">Cytoplasm</location>
        <location evidence="1">Cytoskeleton</location>
        <location evidence="1">Cilium basal body</location>
    </subcellularLocation>
</comment>
<dbReference type="Pfam" id="PF18383">
    <property type="entry name" value="IFT81_CH"/>
    <property type="match status" value="1"/>
</dbReference>
<evidence type="ECO:0000256" key="10">
    <source>
        <dbReference type="ARBA" id="ARBA00023212"/>
    </source>
</evidence>
<evidence type="ECO:0000256" key="6">
    <source>
        <dbReference type="ARBA" id="ARBA00022871"/>
    </source>
</evidence>
<evidence type="ECO:0000256" key="15">
    <source>
        <dbReference type="ARBA" id="ARBA00079903"/>
    </source>
</evidence>